<comment type="caution">
    <text evidence="1">The sequence shown here is derived from an EMBL/GenBank/DDBJ whole genome shotgun (WGS) entry which is preliminary data.</text>
</comment>
<proteinExistence type="predicted"/>
<protein>
    <submittedName>
        <fullName evidence="1">Uncharacterized protein</fullName>
    </submittedName>
</protein>
<reference evidence="1 2" key="1">
    <citation type="journal article" date="2018" name="Front. Plant Sci.">
        <title>Red Clover (Trifolium pratense) and Zigzag Clover (T. medium) - A Picture of Genomic Similarities and Differences.</title>
        <authorList>
            <person name="Dluhosova J."/>
            <person name="Istvanek J."/>
            <person name="Nedelnik J."/>
            <person name="Repkova J."/>
        </authorList>
    </citation>
    <scope>NUCLEOTIDE SEQUENCE [LARGE SCALE GENOMIC DNA]</scope>
    <source>
        <strain evidence="2">cv. 10/8</strain>
        <tissue evidence="1">Leaf</tissue>
    </source>
</reference>
<name>A0A392V236_9FABA</name>
<evidence type="ECO:0000313" key="1">
    <source>
        <dbReference type="EMBL" id="MCI82364.1"/>
    </source>
</evidence>
<organism evidence="1 2">
    <name type="scientific">Trifolium medium</name>
    <dbReference type="NCBI Taxonomy" id="97028"/>
    <lineage>
        <taxon>Eukaryota</taxon>
        <taxon>Viridiplantae</taxon>
        <taxon>Streptophyta</taxon>
        <taxon>Embryophyta</taxon>
        <taxon>Tracheophyta</taxon>
        <taxon>Spermatophyta</taxon>
        <taxon>Magnoliopsida</taxon>
        <taxon>eudicotyledons</taxon>
        <taxon>Gunneridae</taxon>
        <taxon>Pentapetalae</taxon>
        <taxon>rosids</taxon>
        <taxon>fabids</taxon>
        <taxon>Fabales</taxon>
        <taxon>Fabaceae</taxon>
        <taxon>Papilionoideae</taxon>
        <taxon>50 kb inversion clade</taxon>
        <taxon>NPAAA clade</taxon>
        <taxon>Hologalegina</taxon>
        <taxon>IRL clade</taxon>
        <taxon>Trifolieae</taxon>
        <taxon>Trifolium</taxon>
    </lineage>
</organism>
<dbReference type="Proteomes" id="UP000265520">
    <property type="component" value="Unassembled WGS sequence"/>
</dbReference>
<keyword evidence="2" id="KW-1185">Reference proteome</keyword>
<dbReference type="EMBL" id="LXQA011041524">
    <property type="protein sequence ID" value="MCI82364.1"/>
    <property type="molecule type" value="Genomic_DNA"/>
</dbReference>
<accession>A0A392V236</accession>
<evidence type="ECO:0000313" key="2">
    <source>
        <dbReference type="Proteomes" id="UP000265520"/>
    </source>
</evidence>
<dbReference type="AlphaFoldDB" id="A0A392V236"/>
<feature type="non-terminal residue" evidence="1">
    <location>
        <position position="1"/>
    </location>
</feature>
<sequence>PVNNGFCRFGFLRELSHSSLCHVLHVGIDVEVMACHRRVDSWHFLWRGGKNFYVGLEASD</sequence>